<dbReference type="Proteomes" id="UP000001557">
    <property type="component" value="Chromosome"/>
</dbReference>
<reference evidence="1 2" key="1">
    <citation type="submission" date="2007-02" db="EMBL/GenBank/DDBJ databases">
        <title>Complete sequence of chromosome of Shewanella baltica OS155.</title>
        <authorList>
            <consortium name="US DOE Joint Genome Institute"/>
            <person name="Copeland A."/>
            <person name="Lucas S."/>
            <person name="Lapidus A."/>
            <person name="Barry K."/>
            <person name="Detter J.C."/>
            <person name="Glavina del Rio T."/>
            <person name="Hammon N."/>
            <person name="Israni S."/>
            <person name="Dalin E."/>
            <person name="Tice H."/>
            <person name="Pitluck S."/>
            <person name="Sims D.R."/>
            <person name="Brettin T."/>
            <person name="Bruce D."/>
            <person name="Han C."/>
            <person name="Tapia R."/>
            <person name="Brainard J."/>
            <person name="Schmutz J."/>
            <person name="Larimer F."/>
            <person name="Land M."/>
            <person name="Hauser L."/>
            <person name="Kyrpides N."/>
            <person name="Mikhailova N."/>
            <person name="Brettar I."/>
            <person name="Klappenbach J."/>
            <person name="Konstantinidis K."/>
            <person name="Rodrigues J."/>
            <person name="Tiedje J."/>
            <person name="Richardson P."/>
        </authorList>
    </citation>
    <scope>NUCLEOTIDE SEQUENCE [LARGE SCALE GENOMIC DNA]</scope>
    <source>
        <strain evidence="2">OS155 / ATCC BAA-1091</strain>
    </source>
</reference>
<gene>
    <name evidence="1" type="ordered locus">Sbal_1824</name>
</gene>
<dbReference type="AlphaFoldDB" id="A3D3L7"/>
<evidence type="ECO:0000313" key="1">
    <source>
        <dbReference type="EMBL" id="ABN61330.1"/>
    </source>
</evidence>
<organism evidence="1 2">
    <name type="scientific">Shewanella baltica (strain OS155 / ATCC BAA-1091)</name>
    <dbReference type="NCBI Taxonomy" id="325240"/>
    <lineage>
        <taxon>Bacteria</taxon>
        <taxon>Pseudomonadati</taxon>
        <taxon>Pseudomonadota</taxon>
        <taxon>Gammaproteobacteria</taxon>
        <taxon>Alteromonadales</taxon>
        <taxon>Shewanellaceae</taxon>
        <taxon>Shewanella</taxon>
    </lineage>
</organism>
<keyword evidence="2" id="KW-1185">Reference proteome</keyword>
<accession>A3D3L7</accession>
<proteinExistence type="predicted"/>
<protein>
    <submittedName>
        <fullName evidence="1">Uncharacterized protein</fullName>
    </submittedName>
</protein>
<dbReference type="EMBL" id="CP000563">
    <property type="protein sequence ID" value="ABN61330.1"/>
    <property type="molecule type" value="Genomic_DNA"/>
</dbReference>
<dbReference type="KEGG" id="sbl:Sbal_1824"/>
<dbReference type="HOGENOM" id="CLU_1721089_0_0_6"/>
<sequence>MAAKLVGGSWFGVNLRGLNSQEVCQVLASPLINQYSHKISGILIDDLDCACDSIVHEKLISLQSSCLNANTFLIFTSSKSIDEDFIFFANLPQDIEKKVDDFSEEDIKEILMALGVTEDYWARYIYIYVIRWRAPSISNCNDSKYEKKQMEY</sequence>
<dbReference type="STRING" id="325240.Sbal_1824"/>
<evidence type="ECO:0000313" key="2">
    <source>
        <dbReference type="Proteomes" id="UP000001557"/>
    </source>
</evidence>
<name>A3D3L7_SHEB5</name>